<reference evidence="3" key="1">
    <citation type="submission" date="2022-03" db="EMBL/GenBank/DDBJ databases">
        <title>Streptomyces 7R015 and 7R016 isolated from Barleria lupulina in Thailand.</title>
        <authorList>
            <person name="Kanchanasin P."/>
            <person name="Phongsopitanun W."/>
            <person name="Tanasupawat S."/>
        </authorList>
    </citation>
    <scope>NUCLEOTIDE SEQUENCE</scope>
    <source>
        <strain evidence="3">7R016</strain>
    </source>
</reference>
<dbReference type="InterPro" id="IPR050509">
    <property type="entry name" value="CoA-transferase_III"/>
</dbReference>
<name>A0ABS9XM47_9ACTN</name>
<dbReference type="GO" id="GO:0016740">
    <property type="term" value="F:transferase activity"/>
    <property type="evidence" value="ECO:0007669"/>
    <property type="project" value="UniProtKB-KW"/>
</dbReference>
<dbReference type="EMBL" id="JALDAX010000007">
    <property type="protein sequence ID" value="MCI3242007.1"/>
    <property type="molecule type" value="Genomic_DNA"/>
</dbReference>
<dbReference type="PANTHER" id="PTHR48228:SF6">
    <property type="entry name" value="L-CARNITINE COA-TRANSFERASE"/>
    <property type="match status" value="1"/>
</dbReference>
<dbReference type="InterPro" id="IPR003673">
    <property type="entry name" value="CoA-Trfase_fam_III"/>
</dbReference>
<dbReference type="RefSeq" id="WP_242710613.1">
    <property type="nucleotide sequence ID" value="NZ_JALDAX010000007.1"/>
</dbReference>
<comment type="caution">
    <text evidence="3">The sequence shown here is derived from an EMBL/GenBank/DDBJ whole genome shotgun (WGS) entry which is preliminary data.</text>
</comment>
<dbReference type="Gene3D" id="3.40.50.10540">
    <property type="entry name" value="Crotonobetainyl-coa:carnitine coa-transferase, domain 1"/>
    <property type="match status" value="1"/>
</dbReference>
<keyword evidence="2 3" id="KW-0808">Transferase</keyword>
<dbReference type="Pfam" id="PF02515">
    <property type="entry name" value="CoA_transf_3"/>
    <property type="match status" value="1"/>
</dbReference>
<evidence type="ECO:0000256" key="1">
    <source>
        <dbReference type="ARBA" id="ARBA00008383"/>
    </source>
</evidence>
<accession>A0ABS9XM47</accession>
<evidence type="ECO:0000256" key="2">
    <source>
        <dbReference type="ARBA" id="ARBA00022679"/>
    </source>
</evidence>
<gene>
    <name evidence="3" type="ORF">MQN93_19995</name>
</gene>
<dbReference type="InterPro" id="IPR044855">
    <property type="entry name" value="CoA-Trfase_III_dom3_sf"/>
</dbReference>
<protein>
    <submittedName>
        <fullName evidence="3">CoA transferase</fullName>
    </submittedName>
</protein>
<dbReference type="SUPFAM" id="SSF89796">
    <property type="entry name" value="CoA-transferase family III (CaiB/BaiF)"/>
    <property type="match status" value="1"/>
</dbReference>
<proteinExistence type="inferred from homology"/>
<keyword evidence="4" id="KW-1185">Reference proteome</keyword>
<dbReference type="PANTHER" id="PTHR48228">
    <property type="entry name" value="SUCCINYL-COA--D-CITRAMALATE COA-TRANSFERASE"/>
    <property type="match status" value="1"/>
</dbReference>
<comment type="similarity">
    <text evidence="1">Belongs to the CoA-transferase III family.</text>
</comment>
<evidence type="ECO:0000313" key="3">
    <source>
        <dbReference type="EMBL" id="MCI3242007.1"/>
    </source>
</evidence>
<dbReference type="InterPro" id="IPR023606">
    <property type="entry name" value="CoA-Trfase_III_dom_1_sf"/>
</dbReference>
<organism evidence="3 4">
    <name type="scientific">Streptomyces spinosisporus</name>
    <dbReference type="NCBI Taxonomy" id="2927582"/>
    <lineage>
        <taxon>Bacteria</taxon>
        <taxon>Bacillati</taxon>
        <taxon>Actinomycetota</taxon>
        <taxon>Actinomycetes</taxon>
        <taxon>Kitasatosporales</taxon>
        <taxon>Streptomycetaceae</taxon>
        <taxon>Streptomyces</taxon>
    </lineage>
</organism>
<dbReference type="Proteomes" id="UP001165270">
    <property type="component" value="Unassembled WGS sequence"/>
</dbReference>
<dbReference type="Gene3D" id="3.30.1540.10">
    <property type="entry name" value="formyl-coa transferase, domain 3"/>
    <property type="match status" value="1"/>
</dbReference>
<sequence>MSRQPSVGSDDVLAGLRVLELGSFIAAPSAGRLFADFGADVVKVERPGTGDELRRWRLHGGDTSLLFRVMNRNKRSVTLDLRTDEGCALCLDLIRECDVVLENFRPGTLERWGLGPEEIRRANPRAVLVRISGYGQSGPYRDRPGFGGVAEAVGGLRNLTGYPDRAPTRVGISIADQIAGLYAVIGALMALHRRGRDGHGDTVDVALYEGIYSLMESLVPDFDAYGVERERTGSALPGVVPSNTYRCADGKYAVISGNGDAIYGRLMRLVGRPDLAEDPALADNAGRVARAEELDEAIGAWTASLPCADVLKALEEAAVPGGPIYTAADILDDPHFRARGMHERHPVAVSADEKAEVVFPGVVPRFEDRPGSTRWLGPDLGEHTDDVLDSLGVGAARREQLRAQGVL</sequence>
<evidence type="ECO:0000313" key="4">
    <source>
        <dbReference type="Proteomes" id="UP001165270"/>
    </source>
</evidence>